<evidence type="ECO:0000313" key="11">
    <source>
        <dbReference type="EMBL" id="PVU97485.1"/>
    </source>
</evidence>
<dbReference type="PANTHER" id="PTHR11827:SF72">
    <property type="entry name" value="GH08340P"/>
    <property type="match status" value="1"/>
</dbReference>
<feature type="domain" description="SLC12A transporter C-terminal" evidence="10">
    <location>
        <begin position="632"/>
        <end position="714"/>
    </location>
</feature>
<dbReference type="Pfam" id="PF00324">
    <property type="entry name" value="AA_permease"/>
    <property type="match status" value="1"/>
</dbReference>
<evidence type="ECO:0000256" key="5">
    <source>
        <dbReference type="ARBA" id="ARBA00022989"/>
    </source>
</evidence>
<feature type="compositionally biased region" description="Basic and acidic residues" evidence="7">
    <location>
        <begin position="13"/>
        <end position="25"/>
    </location>
</feature>
<keyword evidence="3" id="KW-0813">Transport</keyword>
<comment type="similarity">
    <text evidence="2">Belongs to the SLC12A transporter family.</text>
</comment>
<evidence type="ECO:0008006" key="13">
    <source>
        <dbReference type="Google" id="ProtNLM"/>
    </source>
</evidence>
<dbReference type="Gene3D" id="1.20.1740.10">
    <property type="entry name" value="Amino acid/polyamine transporter I"/>
    <property type="match status" value="1"/>
</dbReference>
<evidence type="ECO:0000256" key="2">
    <source>
        <dbReference type="ARBA" id="ARBA00010593"/>
    </source>
</evidence>
<keyword evidence="6 8" id="KW-0472">Membrane</keyword>
<evidence type="ECO:0000256" key="7">
    <source>
        <dbReference type="SAM" id="MobiDB-lite"/>
    </source>
</evidence>
<feature type="transmembrane region" description="Helical" evidence="8">
    <location>
        <begin position="292"/>
        <end position="310"/>
    </location>
</feature>
<evidence type="ECO:0000256" key="3">
    <source>
        <dbReference type="ARBA" id="ARBA00022448"/>
    </source>
</evidence>
<feature type="transmembrane region" description="Helical" evidence="8">
    <location>
        <begin position="499"/>
        <end position="520"/>
    </location>
</feature>
<dbReference type="PANTHER" id="PTHR11827">
    <property type="entry name" value="SOLUTE CARRIER FAMILY 12, CATION COTRANSPORTERS"/>
    <property type="match status" value="1"/>
</dbReference>
<comment type="caution">
    <text evidence="11">The sequence shown here is derived from an EMBL/GenBank/DDBJ whole genome shotgun (WGS) entry which is preliminary data.</text>
</comment>
<feature type="region of interest" description="Disordered" evidence="7">
    <location>
        <begin position="1"/>
        <end position="35"/>
    </location>
</feature>
<dbReference type="FunFam" id="1.20.1740.10:FF:000013">
    <property type="entry name" value="Solute carrier family 12 member"/>
    <property type="match status" value="1"/>
</dbReference>
<feature type="transmembrane region" description="Helical" evidence="8">
    <location>
        <begin position="427"/>
        <end position="455"/>
    </location>
</feature>
<keyword evidence="5 8" id="KW-1133">Transmembrane helix</keyword>
<proteinExistence type="inferred from homology"/>
<feature type="transmembrane region" description="Helical" evidence="8">
    <location>
        <begin position="219"/>
        <end position="242"/>
    </location>
</feature>
<comment type="subcellular location">
    <subcellularLocation>
        <location evidence="1">Membrane</location>
        <topology evidence="1">Multi-pass membrane protein</topology>
    </subcellularLocation>
</comment>
<dbReference type="GO" id="GO:0055064">
    <property type="term" value="P:chloride ion homeostasis"/>
    <property type="evidence" value="ECO:0007669"/>
    <property type="project" value="TreeGrafter"/>
</dbReference>
<feature type="region of interest" description="Disordered" evidence="7">
    <location>
        <begin position="85"/>
        <end position="106"/>
    </location>
</feature>
<evidence type="ECO:0000256" key="8">
    <source>
        <dbReference type="SAM" id="Phobius"/>
    </source>
</evidence>
<reference evidence="11 12" key="1">
    <citation type="journal article" date="2018" name="MBio">
        <title>Comparative Genomics Reveals the Core Gene Toolbox for the Fungus-Insect Symbiosis.</title>
        <authorList>
            <person name="Wang Y."/>
            <person name="Stata M."/>
            <person name="Wang W."/>
            <person name="Stajich J.E."/>
            <person name="White M.M."/>
            <person name="Moncalvo J.M."/>
        </authorList>
    </citation>
    <scope>NUCLEOTIDE SEQUENCE [LARGE SCALE GENOMIC DNA]</scope>
    <source>
        <strain evidence="11 12">SWE-8-4</strain>
    </source>
</reference>
<evidence type="ECO:0000313" key="12">
    <source>
        <dbReference type="Proteomes" id="UP000245383"/>
    </source>
</evidence>
<feature type="transmembrane region" description="Helical" evidence="8">
    <location>
        <begin position="386"/>
        <end position="407"/>
    </location>
</feature>
<feature type="transmembrane region" description="Helical" evidence="8">
    <location>
        <begin position="119"/>
        <end position="138"/>
    </location>
</feature>
<evidence type="ECO:0000259" key="9">
    <source>
        <dbReference type="Pfam" id="PF00324"/>
    </source>
</evidence>
<sequence>MSKFAGKAGNSLRKLEEQIDFDKPRNLKSSKSAKATLKHTSTTKLDYNAYRLQLHNSKNSQDRNLIFHESSTLLPSIPTTLESSKNASRISNLHGKDPKKSDNLKPSSKSNLLGTMDGVFLPTVLNIFGIIVFIRLGYCVGQAGILLTMGMFLFGYIVTTSTSLSVSAIATNGTIKGYPSQNISLNCTTCTNTTSFFILGGGPYYMLSRTLGPEFGGSIGLIFYIGVLLASSLNAVSFAEPLLNNFGKTDGTLFKILPDSNAWTMFYQAMILVFSTLVCMFGSKLFATANNFLSIIIGSSVISILVSFWFQEPFSVPERNVYYTGLSWSTFSSNLYPDFSQDINGNKITLGSTFGVLFPACVGIMTGVSLSGSLRKPNVSIPKGTLYAVALTLTVYLSMVLSLGSSVRRETLKKNMNVFQEIGLLPVLVPLGAISTTITSLLTGILSASNILRAISMDDLFGILYIFKQTGDTENVNAIIATSTICLSTLFLGDVNFVASYVTLFSLMMFMSTNFALLVLKSVGAINFRPSFQYYNIASTITGVLGSFLAMIFVDAFSTVITILVTIILMLYIKNHPIVVNEWHNSWGDVTQGLIYHQVRKYLLQLRQEEMHIKYWRPQILLIMSNPYNHGLVKLCNEMKKGGLYILGIVKTGDDFITCLEDVKNHEKNLINYIESHHYKAFAKASIASTFSLGVRQLVMSSGLGGMRPNIVVMDIDDVSITPCELVQSIEESLQLKKSIGLACNFNDIHLNFKEEDTVVIDLWPLKVSDSEQLVYMSNYDSYTMVLQLGSILKTQFGKKSRCVLRMFSFVENEFELQSEKALITELLVRLRIIVDLKMIVLSSFDFYKQTIKDQTGKKKFKTQDSGTNKTGYDALPSGNINIIDKKKPFPINRRQSLQHDINIHKFLNSTSLANDSVLQDYYSNLGIDSLVIKKKSLDSQINRQNTPTNITLDSQNDCTNDFSAVKNHNMKLRNVSMFENTNEYLPLSLNKSSKIALPHLSDEPSDASFSDEENIGFFNTLSQSAQSQILNKLMKTFSSNHCNLIITACPVPNIGFSKNPTVSAIYVDNLKQMVEDIQTPILLVHTTTLSVTTLL</sequence>
<accession>A0A2T9YYR1</accession>
<dbReference type="InterPro" id="IPR004842">
    <property type="entry name" value="SLC12A_fam"/>
</dbReference>
<dbReference type="InterPro" id="IPR004841">
    <property type="entry name" value="AA-permease/SLC12A_dom"/>
</dbReference>
<dbReference type="GO" id="GO:0006884">
    <property type="term" value="P:cell volume homeostasis"/>
    <property type="evidence" value="ECO:0007669"/>
    <property type="project" value="TreeGrafter"/>
</dbReference>
<feature type="compositionally biased region" description="Basic and acidic residues" evidence="7">
    <location>
        <begin position="94"/>
        <end position="103"/>
    </location>
</feature>
<evidence type="ECO:0000256" key="6">
    <source>
        <dbReference type="ARBA" id="ARBA00023136"/>
    </source>
</evidence>
<feature type="transmembrane region" description="Helical" evidence="8">
    <location>
        <begin position="354"/>
        <end position="374"/>
    </location>
</feature>
<dbReference type="Proteomes" id="UP000245383">
    <property type="component" value="Unassembled WGS sequence"/>
</dbReference>
<evidence type="ECO:0000256" key="1">
    <source>
        <dbReference type="ARBA" id="ARBA00004141"/>
    </source>
</evidence>
<dbReference type="EMBL" id="MBFR01000011">
    <property type="protein sequence ID" value="PVU97485.1"/>
    <property type="molecule type" value="Genomic_DNA"/>
</dbReference>
<evidence type="ECO:0000256" key="4">
    <source>
        <dbReference type="ARBA" id="ARBA00022692"/>
    </source>
</evidence>
<protein>
    <recommendedName>
        <fullName evidence="13">Amino acid permease/ SLC12A domain-containing protein</fullName>
    </recommendedName>
</protein>
<gene>
    <name evidence="11" type="ORF">BB561_000495</name>
</gene>
<evidence type="ECO:0000259" key="10">
    <source>
        <dbReference type="Pfam" id="PF03522"/>
    </source>
</evidence>
<organism evidence="11 12">
    <name type="scientific">Smittium simulii</name>
    <dbReference type="NCBI Taxonomy" id="133385"/>
    <lineage>
        <taxon>Eukaryota</taxon>
        <taxon>Fungi</taxon>
        <taxon>Fungi incertae sedis</taxon>
        <taxon>Zoopagomycota</taxon>
        <taxon>Kickxellomycotina</taxon>
        <taxon>Harpellomycetes</taxon>
        <taxon>Harpellales</taxon>
        <taxon>Legeriomycetaceae</taxon>
        <taxon>Smittium</taxon>
    </lineage>
</organism>
<dbReference type="InterPro" id="IPR018491">
    <property type="entry name" value="SLC12_C"/>
</dbReference>
<dbReference type="Pfam" id="PF03522">
    <property type="entry name" value="SLC12"/>
    <property type="match status" value="1"/>
</dbReference>
<feature type="transmembrane region" description="Helical" evidence="8">
    <location>
        <begin position="262"/>
        <end position="280"/>
    </location>
</feature>
<feature type="domain" description="Amino acid permease/ SLC12A" evidence="9">
    <location>
        <begin position="196"/>
        <end position="621"/>
    </location>
</feature>
<dbReference type="AlphaFoldDB" id="A0A2T9YYR1"/>
<dbReference type="GO" id="GO:0015379">
    <property type="term" value="F:potassium:chloride symporter activity"/>
    <property type="evidence" value="ECO:0007669"/>
    <property type="project" value="TreeGrafter"/>
</dbReference>
<name>A0A2T9YYR1_9FUNG</name>
<dbReference type="OrthoDB" id="2020542at2759"/>
<dbReference type="GO" id="GO:0055075">
    <property type="term" value="P:potassium ion homeostasis"/>
    <property type="evidence" value="ECO:0007669"/>
    <property type="project" value="TreeGrafter"/>
</dbReference>
<dbReference type="GO" id="GO:0034486">
    <property type="term" value="P:vacuolar transmembrane transport"/>
    <property type="evidence" value="ECO:0007669"/>
    <property type="project" value="TreeGrafter"/>
</dbReference>
<feature type="transmembrane region" description="Helical" evidence="8">
    <location>
        <begin position="476"/>
        <end position="493"/>
    </location>
</feature>
<keyword evidence="12" id="KW-1185">Reference proteome</keyword>
<feature type="transmembrane region" description="Helical" evidence="8">
    <location>
        <begin position="145"/>
        <end position="171"/>
    </location>
</feature>
<dbReference type="GO" id="GO:0005774">
    <property type="term" value="C:vacuolar membrane"/>
    <property type="evidence" value="ECO:0007669"/>
    <property type="project" value="TreeGrafter"/>
</dbReference>
<keyword evidence="4 8" id="KW-0812">Transmembrane</keyword>
<dbReference type="STRING" id="133385.A0A2T9YYR1"/>